<keyword evidence="4" id="KW-1185">Reference proteome</keyword>
<dbReference type="InterPro" id="IPR029410">
    <property type="entry name" value="CAP_assoc"/>
</dbReference>
<keyword evidence="3" id="KW-0645">Protease</keyword>
<dbReference type="CDD" id="cd05379">
    <property type="entry name" value="CAP_bacterial"/>
    <property type="match status" value="1"/>
</dbReference>
<evidence type="ECO:0000313" key="4">
    <source>
        <dbReference type="Proteomes" id="UP000640786"/>
    </source>
</evidence>
<keyword evidence="3" id="KW-0378">Hydrolase</keyword>
<dbReference type="GO" id="GO:0006508">
    <property type="term" value="P:proteolysis"/>
    <property type="evidence" value="ECO:0007669"/>
    <property type="project" value="UniProtKB-KW"/>
</dbReference>
<dbReference type="PANTHER" id="PTHR31157:SF1">
    <property type="entry name" value="SCP DOMAIN-CONTAINING PROTEIN"/>
    <property type="match status" value="1"/>
</dbReference>
<dbReference type="InterPro" id="IPR035940">
    <property type="entry name" value="CAP_sf"/>
</dbReference>
<evidence type="ECO:0000259" key="2">
    <source>
        <dbReference type="Pfam" id="PF14504"/>
    </source>
</evidence>
<reference evidence="3 4" key="1">
    <citation type="submission" date="2020-08" db="EMBL/GenBank/DDBJ databases">
        <title>A Genomic Blueprint of the Chicken Gut Microbiome.</title>
        <authorList>
            <person name="Gilroy R."/>
            <person name="Ravi A."/>
            <person name="Getino M."/>
            <person name="Pursley I."/>
            <person name="Horton D.L."/>
            <person name="Alikhan N.-F."/>
            <person name="Baker D."/>
            <person name="Gharbi K."/>
            <person name="Hall N."/>
            <person name="Watson M."/>
            <person name="Adriaenssens E.M."/>
            <person name="Foster-Nyarko E."/>
            <person name="Jarju S."/>
            <person name="Secka A."/>
            <person name="Antonio M."/>
            <person name="Oren A."/>
            <person name="Chaudhuri R."/>
            <person name="La Ragione R.M."/>
            <person name="Hildebrand F."/>
            <person name="Pallen M.J."/>
        </authorList>
    </citation>
    <scope>NUCLEOTIDE SEQUENCE [LARGE SCALE GENOMIC DNA]</scope>
    <source>
        <strain evidence="3 4">Sa2BUA9</strain>
    </source>
</reference>
<organism evidence="3 4">
    <name type="scientific">Psychrobacillus faecigallinarum</name>
    <dbReference type="NCBI Taxonomy" id="2762235"/>
    <lineage>
        <taxon>Bacteria</taxon>
        <taxon>Bacillati</taxon>
        <taxon>Bacillota</taxon>
        <taxon>Bacilli</taxon>
        <taxon>Bacillales</taxon>
        <taxon>Bacillaceae</taxon>
        <taxon>Psychrobacillus</taxon>
    </lineage>
</organism>
<protein>
    <submittedName>
        <fullName evidence="3">Serine protease</fullName>
    </submittedName>
</protein>
<feature type="domain" description="CAP-associated" evidence="2">
    <location>
        <begin position="87"/>
        <end position="222"/>
    </location>
</feature>
<dbReference type="Proteomes" id="UP000640786">
    <property type="component" value="Unassembled WGS sequence"/>
</dbReference>
<evidence type="ECO:0000313" key="3">
    <source>
        <dbReference type="EMBL" id="MBD7944963.1"/>
    </source>
</evidence>
<gene>
    <name evidence="3" type="ORF">H9650_12635</name>
</gene>
<dbReference type="GO" id="GO:0008233">
    <property type="term" value="F:peptidase activity"/>
    <property type="evidence" value="ECO:0007669"/>
    <property type="project" value="UniProtKB-KW"/>
</dbReference>
<dbReference type="Gene3D" id="3.40.33.10">
    <property type="entry name" value="CAP"/>
    <property type="match status" value="1"/>
</dbReference>
<evidence type="ECO:0000259" key="1">
    <source>
        <dbReference type="Pfam" id="PF00188"/>
    </source>
</evidence>
<dbReference type="EMBL" id="JACSQO010000006">
    <property type="protein sequence ID" value="MBD7944963.1"/>
    <property type="molecule type" value="Genomic_DNA"/>
</dbReference>
<dbReference type="SUPFAM" id="SSF55797">
    <property type="entry name" value="PR-1-like"/>
    <property type="match status" value="1"/>
</dbReference>
<sequence length="360" mass="41307">MRKVGWFLLLLVAIFFSRPLWEEYTTEYVDLSFLQPVDEWIDSMEVGQYLNEAKAYWQEMKSNPTSSPTETNIPLSDTGIELDKIKMGMKKSEIETIYGKAQRVSLNEYGLVWHTHHENYQNFMMISYDSQNKVNAMFTNQPSNSMFLGLTMDSNRDQVVAALGEPIKRLKKGNIVYLLPDSGEYDLFLINNSYITFFYDIHESSTITAIQIVEESVEKNHKATFGEPSEELKKGFEYQLFDLTNAARAIRGLPILTYDEPVSDTARKHSEDMAIHNYFSHDNLQGLTPFERMEQDGLSFTYAGENLAYGQSSSIFAHEGLMNSLGHRKNILSPNYRNLGVGTAFNDTATPYYTENFFTK</sequence>
<comment type="caution">
    <text evidence="3">The sequence shown here is derived from an EMBL/GenBank/DDBJ whole genome shotgun (WGS) entry which is preliminary data.</text>
</comment>
<proteinExistence type="predicted"/>
<dbReference type="PANTHER" id="PTHR31157">
    <property type="entry name" value="SCP DOMAIN-CONTAINING PROTEIN"/>
    <property type="match status" value="1"/>
</dbReference>
<dbReference type="InterPro" id="IPR014044">
    <property type="entry name" value="CAP_dom"/>
</dbReference>
<feature type="domain" description="SCP" evidence="1">
    <location>
        <begin position="241"/>
        <end position="350"/>
    </location>
</feature>
<dbReference type="Pfam" id="PF14504">
    <property type="entry name" value="CAP_assoc_N"/>
    <property type="match status" value="1"/>
</dbReference>
<accession>A0ABR8RAZ0</accession>
<dbReference type="RefSeq" id="WP_154312043.1">
    <property type="nucleotide sequence ID" value="NZ_JACSQO010000006.1"/>
</dbReference>
<dbReference type="Pfam" id="PF00188">
    <property type="entry name" value="CAP"/>
    <property type="match status" value="1"/>
</dbReference>
<name>A0ABR8RAZ0_9BACI</name>